<dbReference type="EMBL" id="FWZD01000051">
    <property type="protein sequence ID" value="SME06111.1"/>
    <property type="molecule type" value="Genomic_DNA"/>
</dbReference>
<organism evidence="1 2">
    <name type="scientific">Bacillus mobilis</name>
    <dbReference type="NCBI Taxonomy" id="2026190"/>
    <lineage>
        <taxon>Bacteria</taxon>
        <taxon>Bacillati</taxon>
        <taxon>Bacillota</taxon>
        <taxon>Bacilli</taxon>
        <taxon>Bacillales</taxon>
        <taxon>Bacillaceae</taxon>
        <taxon>Bacillus</taxon>
        <taxon>Bacillus cereus group</taxon>
    </lineage>
</organism>
<evidence type="ECO:0000313" key="2">
    <source>
        <dbReference type="Proteomes" id="UP000194439"/>
    </source>
</evidence>
<name>A0A1Y5ZP11_9BACI</name>
<reference evidence="2" key="1">
    <citation type="submission" date="2017-04" db="EMBL/GenBank/DDBJ databases">
        <authorList>
            <person name="Criscuolo A."/>
        </authorList>
    </citation>
    <scope>NUCLEOTIDE SEQUENCE [LARGE SCALE GENOMIC DNA]</scope>
</reference>
<evidence type="ECO:0000313" key="1">
    <source>
        <dbReference type="EMBL" id="SME06111.1"/>
    </source>
</evidence>
<proteinExistence type="predicted"/>
<dbReference type="AlphaFoldDB" id="A0A1Y5ZP11"/>
<sequence>MQCLQYFLIPRCNPYGNYYYEQQCISIPCITRPVSPIPEPGPVEMFSTSPLNPTLAGPICFAYCMYITRGDFYICENMCGKTYYQ</sequence>
<dbReference type="Proteomes" id="UP000194439">
    <property type="component" value="Unassembled WGS sequence"/>
</dbReference>
<accession>A0A1Y5ZP11</accession>
<protein>
    <submittedName>
        <fullName evidence="1">Uncharacterized protein</fullName>
    </submittedName>
</protein>
<gene>
    <name evidence="1" type="ORF">BACERE00185_02433</name>
</gene>